<dbReference type="Proteomes" id="UP000178603">
    <property type="component" value="Unassembled WGS sequence"/>
</dbReference>
<evidence type="ECO:0000313" key="1">
    <source>
        <dbReference type="EMBL" id="OGM55142.1"/>
    </source>
</evidence>
<dbReference type="AlphaFoldDB" id="A0A1F8ATS4"/>
<sequence>MPQIKPRQIQKVLLKSGFVPRPGKGSHTVVPVHNRPVRIGTLYSILGQAGIKVGDFLKLLKK</sequence>
<dbReference type="InterPro" id="IPR038570">
    <property type="entry name" value="HicA_sf"/>
</dbReference>
<dbReference type="EMBL" id="MGGW01000005">
    <property type="protein sequence ID" value="OGM55142.1"/>
    <property type="molecule type" value="Genomic_DNA"/>
</dbReference>
<name>A0A1F8ATS4_9BACT</name>
<proteinExistence type="predicted"/>
<evidence type="ECO:0008006" key="3">
    <source>
        <dbReference type="Google" id="ProtNLM"/>
    </source>
</evidence>
<comment type="caution">
    <text evidence="1">The sequence shown here is derived from an EMBL/GenBank/DDBJ whole genome shotgun (WGS) entry which is preliminary data.</text>
</comment>
<dbReference type="Gene3D" id="3.30.920.30">
    <property type="entry name" value="Hypothetical protein"/>
    <property type="match status" value="1"/>
</dbReference>
<gene>
    <name evidence="1" type="ORF">A3E44_04455</name>
</gene>
<organism evidence="1 2">
    <name type="scientific">Candidatus Woesebacteria bacterium RIFCSPHIGHO2_12_FULL_41_24</name>
    <dbReference type="NCBI Taxonomy" id="1802510"/>
    <lineage>
        <taxon>Bacteria</taxon>
        <taxon>Candidatus Woeseibacteriota</taxon>
    </lineage>
</organism>
<reference evidence="1 2" key="1">
    <citation type="journal article" date="2016" name="Nat. Commun.">
        <title>Thousands of microbial genomes shed light on interconnected biogeochemical processes in an aquifer system.</title>
        <authorList>
            <person name="Anantharaman K."/>
            <person name="Brown C.T."/>
            <person name="Hug L.A."/>
            <person name="Sharon I."/>
            <person name="Castelle C.J."/>
            <person name="Probst A.J."/>
            <person name="Thomas B.C."/>
            <person name="Singh A."/>
            <person name="Wilkins M.J."/>
            <person name="Karaoz U."/>
            <person name="Brodie E.L."/>
            <person name="Williams K.H."/>
            <person name="Hubbard S.S."/>
            <person name="Banfield J.F."/>
        </authorList>
    </citation>
    <scope>NUCLEOTIDE SEQUENCE [LARGE SCALE GENOMIC DNA]</scope>
</reference>
<protein>
    <recommendedName>
        <fullName evidence="3">Addiction module toxin, HicA family</fullName>
    </recommendedName>
</protein>
<accession>A0A1F8ATS4</accession>
<dbReference type="SUPFAM" id="SSF54786">
    <property type="entry name" value="YcfA/nrd intein domain"/>
    <property type="match status" value="1"/>
</dbReference>
<evidence type="ECO:0000313" key="2">
    <source>
        <dbReference type="Proteomes" id="UP000178603"/>
    </source>
</evidence>